<reference evidence="4" key="2">
    <citation type="submission" date="2021-04" db="EMBL/GenBank/DDBJ databases">
        <authorList>
            <person name="Gilroy R."/>
        </authorList>
    </citation>
    <scope>NUCLEOTIDE SEQUENCE</scope>
    <source>
        <strain evidence="4">MalCec1-1739</strain>
    </source>
</reference>
<dbReference type="PANTHER" id="PTHR39200:SF1">
    <property type="entry name" value="AUTO-TRANSPORTER ADHESIN HEAD GIN DOMAIN-CONTAINING PROTEIN-RELATED"/>
    <property type="match status" value="1"/>
</dbReference>
<feature type="signal peptide" evidence="2">
    <location>
        <begin position="1"/>
        <end position="20"/>
    </location>
</feature>
<dbReference type="PANTHER" id="PTHR39200">
    <property type="entry name" value="HYPOTHETICAL EXPORTED PROTEIN"/>
    <property type="match status" value="1"/>
</dbReference>
<feature type="domain" description="Putative auto-transporter adhesin head GIN" evidence="3">
    <location>
        <begin position="205"/>
        <end position="315"/>
    </location>
</feature>
<gene>
    <name evidence="4" type="ORF">IAA93_05810</name>
</gene>
<dbReference type="InterPro" id="IPR021255">
    <property type="entry name" value="DUF2807"/>
</dbReference>
<evidence type="ECO:0000313" key="4">
    <source>
        <dbReference type="EMBL" id="HJD53221.1"/>
    </source>
</evidence>
<dbReference type="Gene3D" id="2.160.20.120">
    <property type="match status" value="1"/>
</dbReference>
<name>A0A9D2UJ11_9BACT</name>
<protein>
    <submittedName>
        <fullName evidence="4">DUF2807 domain-containing protein</fullName>
    </submittedName>
</protein>
<accession>A0A9D2UJ11</accession>
<dbReference type="EMBL" id="DWUP01000127">
    <property type="protein sequence ID" value="HJD53221.1"/>
    <property type="molecule type" value="Genomic_DNA"/>
</dbReference>
<dbReference type="Pfam" id="PF10988">
    <property type="entry name" value="DUF2807"/>
    <property type="match status" value="1"/>
</dbReference>
<evidence type="ECO:0000256" key="2">
    <source>
        <dbReference type="SAM" id="SignalP"/>
    </source>
</evidence>
<evidence type="ECO:0000313" key="5">
    <source>
        <dbReference type="Proteomes" id="UP000787625"/>
    </source>
</evidence>
<keyword evidence="2" id="KW-0732">Signal</keyword>
<evidence type="ECO:0000256" key="1">
    <source>
        <dbReference type="SAM" id="MobiDB-lite"/>
    </source>
</evidence>
<reference evidence="4" key="1">
    <citation type="journal article" date="2021" name="PeerJ">
        <title>Extensive microbial diversity within the chicken gut microbiome revealed by metagenomics and culture.</title>
        <authorList>
            <person name="Gilroy R."/>
            <person name="Ravi A."/>
            <person name="Getino M."/>
            <person name="Pursley I."/>
            <person name="Horton D.L."/>
            <person name="Alikhan N.F."/>
            <person name="Baker D."/>
            <person name="Gharbi K."/>
            <person name="Hall N."/>
            <person name="Watson M."/>
            <person name="Adriaenssens E.M."/>
            <person name="Foster-Nyarko E."/>
            <person name="Jarju S."/>
            <person name="Secka A."/>
            <person name="Antonio M."/>
            <person name="Oren A."/>
            <person name="Chaudhuri R.R."/>
            <person name="La Ragione R."/>
            <person name="Hildebrand F."/>
            <person name="Pallen M.J."/>
        </authorList>
    </citation>
    <scope>NUCLEOTIDE SEQUENCE</scope>
    <source>
        <strain evidence="4">MalCec1-1739</strain>
    </source>
</reference>
<dbReference type="AlphaFoldDB" id="A0A9D2UJ11"/>
<evidence type="ECO:0000259" key="3">
    <source>
        <dbReference type="Pfam" id="PF10988"/>
    </source>
</evidence>
<comment type="caution">
    <text evidence="4">The sequence shown here is derived from an EMBL/GenBank/DDBJ whole genome shotgun (WGS) entry which is preliminary data.</text>
</comment>
<feature type="region of interest" description="Disordered" evidence="1">
    <location>
        <begin position="307"/>
        <end position="328"/>
    </location>
</feature>
<dbReference type="Proteomes" id="UP000787625">
    <property type="component" value="Unassembled WGS sequence"/>
</dbReference>
<feature type="chain" id="PRO_5038614355" evidence="2">
    <location>
        <begin position="21"/>
        <end position="328"/>
    </location>
</feature>
<organism evidence="4 5">
    <name type="scientific">Candidatus Avibacteroides avistercoris</name>
    <dbReference type="NCBI Taxonomy" id="2840690"/>
    <lineage>
        <taxon>Bacteria</taxon>
        <taxon>Pseudomonadati</taxon>
        <taxon>Bacteroidota</taxon>
        <taxon>Bacteroidia</taxon>
        <taxon>Bacteroidales</taxon>
        <taxon>Bacteroidaceae</taxon>
        <taxon>Bacteroidaceae incertae sedis</taxon>
        <taxon>Candidatus Avibacteroides</taxon>
    </lineage>
</organism>
<proteinExistence type="predicted"/>
<dbReference type="PROSITE" id="PS51257">
    <property type="entry name" value="PROKAR_LIPOPROTEIN"/>
    <property type="match status" value="1"/>
</dbReference>
<sequence>MRKSSSYIMILAAAALMSSAACVGAGGGKLVASRDIATERVELSDVRSITVSDAVDVVYVQTASGSPYAELHAPANMIDHLVLAERGGNLDVGFDMPRGYSILETDGRDLYVKVYTPDVTTFRTASVGRIVLEQPLSSSHAVTFEAGSSGDIVAADVTCADLAITSRSAGDVSMRAVKCAKASIDLSSSGDCRVGSLDCTELSASTGSAGDIGIDKVKATACSLDASSSGNIEVGRIDAVKVKALTHSAGDIAVSGSCTDADLGSESAGNIDAGGLKAVNTVARALSAGEITCHASGSLDASASVAGSISCSGNPSQVTTRGDNISVK</sequence>